<dbReference type="Proteomes" id="UP000037035">
    <property type="component" value="Unassembled WGS sequence"/>
</dbReference>
<keyword evidence="4" id="KW-1185">Reference proteome</keyword>
<dbReference type="OrthoDB" id="2504808at2759"/>
<feature type="region of interest" description="Disordered" evidence="1">
    <location>
        <begin position="105"/>
        <end position="130"/>
    </location>
</feature>
<organism evidence="3 4">
    <name type="scientific">Puccinia sorghi</name>
    <dbReference type="NCBI Taxonomy" id="27349"/>
    <lineage>
        <taxon>Eukaryota</taxon>
        <taxon>Fungi</taxon>
        <taxon>Dikarya</taxon>
        <taxon>Basidiomycota</taxon>
        <taxon>Pucciniomycotina</taxon>
        <taxon>Pucciniomycetes</taxon>
        <taxon>Pucciniales</taxon>
        <taxon>Pucciniaceae</taxon>
        <taxon>Puccinia</taxon>
    </lineage>
</organism>
<evidence type="ECO:0000256" key="2">
    <source>
        <dbReference type="SAM" id="Phobius"/>
    </source>
</evidence>
<proteinExistence type="predicted"/>
<gene>
    <name evidence="3" type="ORF">VP01_547g2</name>
</gene>
<keyword evidence="2" id="KW-0812">Transmembrane</keyword>
<accession>A0A0L6UJK2</accession>
<protein>
    <submittedName>
        <fullName evidence="3">Uncharacterized protein</fullName>
    </submittedName>
</protein>
<comment type="caution">
    <text evidence="3">The sequence shown here is derived from an EMBL/GenBank/DDBJ whole genome shotgun (WGS) entry which is preliminary data.</text>
</comment>
<name>A0A0L6UJK2_9BASI</name>
<sequence length="175" mass="19236">MVVLQDPHYRGPQISLFPHRRADSSLPSDHSSQLSGSYIILALVFVILGSLLLVALLQYQSRRIDQRLQAVIAAHHPRPPLPRSRAPTHTPAPFIPSARPPASFPSVSSCHGSIPDPSVHSDDSINTNSTMPPVTSRLIDSHLKETTFLDTDPHTPTFKFMDDFDYPSTSPNSSP</sequence>
<keyword evidence="2" id="KW-1133">Transmembrane helix</keyword>
<evidence type="ECO:0000313" key="4">
    <source>
        <dbReference type="Proteomes" id="UP000037035"/>
    </source>
</evidence>
<feature type="transmembrane region" description="Helical" evidence="2">
    <location>
        <begin position="36"/>
        <end position="57"/>
    </location>
</feature>
<keyword evidence="2" id="KW-0472">Membrane</keyword>
<evidence type="ECO:0000313" key="3">
    <source>
        <dbReference type="EMBL" id="KNZ48693.1"/>
    </source>
</evidence>
<reference evidence="3 4" key="1">
    <citation type="submission" date="2015-08" db="EMBL/GenBank/DDBJ databases">
        <title>Next Generation Sequencing and Analysis of the Genome of Puccinia sorghi L Schw, the Causal Agent of Maize Common Rust.</title>
        <authorList>
            <person name="Rochi L."/>
            <person name="Burguener G."/>
            <person name="Darino M."/>
            <person name="Turjanski A."/>
            <person name="Kreff E."/>
            <person name="Dieguez M.J."/>
            <person name="Sacco F."/>
        </authorList>
    </citation>
    <scope>NUCLEOTIDE SEQUENCE [LARGE SCALE GENOMIC DNA]</scope>
    <source>
        <strain evidence="3 4">RO10H11247</strain>
    </source>
</reference>
<dbReference type="VEuPathDB" id="FungiDB:VP01_547g2"/>
<dbReference type="AlphaFoldDB" id="A0A0L6UJK2"/>
<evidence type="ECO:0000256" key="1">
    <source>
        <dbReference type="SAM" id="MobiDB-lite"/>
    </source>
</evidence>
<dbReference type="EMBL" id="LAVV01010697">
    <property type="protein sequence ID" value="KNZ48693.1"/>
    <property type="molecule type" value="Genomic_DNA"/>
</dbReference>